<sequence length="839" mass="86390">MILTADRIRLAAQPADKEAAIREAAQLLVESGAIDAAYADSMLRREGEADTFLGNGIAIPHGQRGDRGLIARTGIAVLQVPEGVRWNGEDVAHLVVAIAAQGDEHIAVLRRLTDVLGEEALAARLARTGDKQAILAALDPDAPLPAADAAAAPAPAQAPAAAPGETLTTEVHAPAAAGMHARPAKLLAQLAKGFDARITLMHGDRRADARSMIALLQLGAGPGAAMTLSAVGPEAALAVEKLRAAFADELGDRDEAPATPADAAPAAAADEPLEAGAIAGLPASPGIAIGVLHRFRSEAAGYAETAADPAGEAAALEAALEAARAELKTVSAEMAQRVGDKHAAIFAAHAEFLEDPELLAEARKAIEAGASAPAAWDGAARSRATALAGIGDPLLAERATDLKDVARRVLRHLVGGSETVAPVPERAVIAAEDLTPSETANLDPARVVGLVTAAGGPTAHTAILARALGIPAVVAAGQGVLALADGTPVVLDGDRGRLIPNPDADAIGRAEAARARGAERAEAAKRAAFRPAITQDGHRVEVAANVRRPEEAIEAVAAGAEGTGLVRSEFLFDERAEPPSEEEQYELYRRLAEGFGGLPVVLRTLDAGGDKPLRFVNHPAEANPFLGLRGLRLSLAEPALFRPQIRAALRAARHGDIRIMLPMVDGLADLRAARELIEKERLSLATPPVEVGIMVEVPSAAVMADQLAREADFFSIGTNDLTQYTLAVDRLHPTLGARSDALDPAVLRLIQMTVQAAHARGRWVGVCGNMAADPMAAPILVGLGVDELSVSIPNVAALKAQIRALSMAQAEAVARAALGCATAAEVRALPALRALGEAG</sequence>
<keyword evidence="13" id="KW-0598">Phosphotransferase system</keyword>
<dbReference type="SUPFAM" id="SSF52009">
    <property type="entry name" value="Phosphohistidine domain"/>
    <property type="match status" value="1"/>
</dbReference>
<dbReference type="Gene3D" id="3.30.1340.10">
    <property type="entry name" value="HPr-like"/>
    <property type="match status" value="1"/>
</dbReference>
<dbReference type="GO" id="GO:0016301">
    <property type="term" value="F:kinase activity"/>
    <property type="evidence" value="ECO:0007669"/>
    <property type="project" value="UniProtKB-KW"/>
</dbReference>
<dbReference type="InterPro" id="IPR040442">
    <property type="entry name" value="Pyrv_kinase-like_dom_sf"/>
</dbReference>
<dbReference type="EC" id="2.7.3.9" evidence="6"/>
<protein>
    <recommendedName>
        <fullName evidence="7">Multiphosphoryl transfer protein</fullName>
        <ecNumber evidence="6">2.7.3.9</ecNumber>
    </recommendedName>
</protein>
<comment type="similarity">
    <text evidence="5">Belongs to the PEP-utilizing enzyme family.</text>
</comment>
<evidence type="ECO:0000256" key="6">
    <source>
        <dbReference type="ARBA" id="ARBA00012232"/>
    </source>
</evidence>
<keyword evidence="10" id="KW-0597">Phosphoprotein</keyword>
<evidence type="ECO:0000256" key="9">
    <source>
        <dbReference type="ARBA" id="ARBA00022490"/>
    </source>
</evidence>
<reference evidence="21" key="1">
    <citation type="submission" date="2017-10" db="EMBL/GenBank/DDBJ databases">
        <authorList>
            <person name="Toshchakov S.V."/>
            <person name="Goeva M.A."/>
        </authorList>
    </citation>
    <scope>NUCLEOTIDE SEQUENCE [LARGE SCALE GENOMIC DNA]</scope>
    <source>
        <strain evidence="21">JR1/69-1-13</strain>
    </source>
</reference>
<dbReference type="PROSITE" id="PS00372">
    <property type="entry name" value="PTS_EIIA_TYPE_2_HIS"/>
    <property type="match status" value="1"/>
</dbReference>
<dbReference type="PRINTS" id="PR00107">
    <property type="entry name" value="PHOSPHOCPHPR"/>
</dbReference>
<dbReference type="InterPro" id="IPR023151">
    <property type="entry name" value="PEP_util_CS"/>
</dbReference>
<keyword evidence="21" id="KW-1185">Reference proteome</keyword>
<dbReference type="InterPro" id="IPR008731">
    <property type="entry name" value="PTS_EIN"/>
</dbReference>
<evidence type="ECO:0000256" key="13">
    <source>
        <dbReference type="ARBA" id="ARBA00022683"/>
    </source>
</evidence>
<dbReference type="OrthoDB" id="9765468at2"/>
<accession>A0A2U1V0I1</accession>
<evidence type="ECO:0000256" key="8">
    <source>
        <dbReference type="ARBA" id="ARBA00022448"/>
    </source>
</evidence>
<evidence type="ECO:0000256" key="4">
    <source>
        <dbReference type="ARBA" id="ARBA00004496"/>
    </source>
</evidence>
<feature type="domain" description="HPr" evidence="19">
    <location>
        <begin position="166"/>
        <end position="253"/>
    </location>
</feature>
<dbReference type="SUPFAM" id="SSF47831">
    <property type="entry name" value="Enzyme I of the PEP:sugar phosphotransferase system HPr-binding (sub)domain"/>
    <property type="match status" value="1"/>
</dbReference>
<dbReference type="Gene3D" id="3.40.930.10">
    <property type="entry name" value="Mannitol-specific EII, Chain A"/>
    <property type="match status" value="1"/>
</dbReference>
<evidence type="ECO:0000256" key="12">
    <source>
        <dbReference type="ARBA" id="ARBA00022679"/>
    </source>
</evidence>
<dbReference type="InterPro" id="IPR016152">
    <property type="entry name" value="PTrfase/Anion_transptr"/>
</dbReference>
<evidence type="ECO:0000256" key="7">
    <source>
        <dbReference type="ARBA" id="ARBA00015565"/>
    </source>
</evidence>
<dbReference type="Pfam" id="PF00381">
    <property type="entry name" value="PTS-HPr"/>
    <property type="match status" value="1"/>
</dbReference>
<dbReference type="Pfam" id="PF00391">
    <property type="entry name" value="PEP-utilizers"/>
    <property type="match status" value="1"/>
</dbReference>
<dbReference type="NCBIfam" id="TIGR01003">
    <property type="entry name" value="PTS_HPr_family"/>
    <property type="match status" value="1"/>
</dbReference>
<comment type="cofactor">
    <cofactor evidence="2">
        <name>Mg(2+)</name>
        <dbReference type="ChEBI" id="CHEBI:18420"/>
    </cofactor>
</comment>
<keyword evidence="14" id="KW-0479">Metal-binding</keyword>
<evidence type="ECO:0000256" key="2">
    <source>
        <dbReference type="ARBA" id="ARBA00001946"/>
    </source>
</evidence>
<dbReference type="PROSITE" id="PS51350">
    <property type="entry name" value="PTS_HPR_DOM"/>
    <property type="match status" value="1"/>
</dbReference>
<evidence type="ECO:0000256" key="14">
    <source>
        <dbReference type="ARBA" id="ARBA00022723"/>
    </source>
</evidence>
<dbReference type="InterPro" id="IPR015813">
    <property type="entry name" value="Pyrv/PenolPyrv_kinase-like_dom"/>
</dbReference>
<dbReference type="GO" id="GO:0046872">
    <property type="term" value="F:metal ion binding"/>
    <property type="evidence" value="ECO:0007669"/>
    <property type="project" value="UniProtKB-KW"/>
</dbReference>
<name>A0A2U1V0I1_9PROT</name>
<dbReference type="PROSITE" id="PS51094">
    <property type="entry name" value="PTS_EIIA_TYPE_2"/>
    <property type="match status" value="1"/>
</dbReference>
<dbReference type="PROSITE" id="PS00742">
    <property type="entry name" value="PEP_ENZYMES_2"/>
    <property type="match status" value="1"/>
</dbReference>
<dbReference type="CDD" id="cd00367">
    <property type="entry name" value="PTS-HPr_like"/>
    <property type="match status" value="1"/>
</dbReference>
<evidence type="ECO:0000259" key="18">
    <source>
        <dbReference type="PROSITE" id="PS51094"/>
    </source>
</evidence>
<dbReference type="CDD" id="cd00211">
    <property type="entry name" value="PTS_IIA_fru"/>
    <property type="match status" value="1"/>
</dbReference>
<dbReference type="EMBL" id="PDOA01000015">
    <property type="protein sequence ID" value="PWC27403.1"/>
    <property type="molecule type" value="Genomic_DNA"/>
</dbReference>
<dbReference type="Pfam" id="PF00359">
    <property type="entry name" value="PTS_EIIA_2"/>
    <property type="match status" value="1"/>
</dbReference>
<dbReference type="InterPro" id="IPR000121">
    <property type="entry name" value="PEP_util_C"/>
</dbReference>
<dbReference type="InterPro" id="IPR006318">
    <property type="entry name" value="PTS_EI-like"/>
</dbReference>
<evidence type="ECO:0000256" key="15">
    <source>
        <dbReference type="ARBA" id="ARBA00022777"/>
    </source>
</evidence>
<dbReference type="NCBIfam" id="TIGR01417">
    <property type="entry name" value="PTS_I_fam"/>
    <property type="match status" value="1"/>
</dbReference>
<dbReference type="InterPro" id="IPR002178">
    <property type="entry name" value="PTS_EIIA_type-2_dom"/>
</dbReference>
<keyword evidence="9" id="KW-0963">Cytoplasm</keyword>
<dbReference type="GO" id="GO:0008965">
    <property type="term" value="F:phosphoenolpyruvate-protein phosphotransferase activity"/>
    <property type="evidence" value="ECO:0007669"/>
    <property type="project" value="UniProtKB-EC"/>
</dbReference>
<evidence type="ECO:0000256" key="11">
    <source>
        <dbReference type="ARBA" id="ARBA00022597"/>
    </source>
</evidence>
<keyword evidence="15" id="KW-0418">Kinase</keyword>
<dbReference type="InterPro" id="IPR050499">
    <property type="entry name" value="PEP-utilizing_PTS_enzyme"/>
</dbReference>
<keyword evidence="11" id="KW-0762">Sugar transport</keyword>
<dbReference type="PROSITE" id="PS00370">
    <property type="entry name" value="PEP_ENZYMES_PHOS_SITE"/>
    <property type="match status" value="1"/>
</dbReference>
<evidence type="ECO:0000256" key="5">
    <source>
        <dbReference type="ARBA" id="ARBA00007837"/>
    </source>
</evidence>
<dbReference type="InterPro" id="IPR036618">
    <property type="entry name" value="PtsI_HPr-bd_sf"/>
</dbReference>
<evidence type="ECO:0000313" key="21">
    <source>
        <dbReference type="Proteomes" id="UP000245048"/>
    </source>
</evidence>
<gene>
    <name evidence="20" type="primary">ptsP</name>
    <name evidence="20" type="ORF">CR165_18340</name>
</gene>
<keyword evidence="8" id="KW-0813">Transport</keyword>
<proteinExistence type="inferred from homology"/>
<evidence type="ECO:0000259" key="19">
    <source>
        <dbReference type="PROSITE" id="PS51350"/>
    </source>
</evidence>
<dbReference type="SUPFAM" id="SSF51621">
    <property type="entry name" value="Phosphoenolpyruvate/pyruvate domain"/>
    <property type="match status" value="1"/>
</dbReference>
<dbReference type="SUPFAM" id="SSF55804">
    <property type="entry name" value="Phoshotransferase/anion transport protein"/>
    <property type="match status" value="1"/>
</dbReference>
<evidence type="ECO:0000256" key="1">
    <source>
        <dbReference type="ARBA" id="ARBA00000683"/>
    </source>
</evidence>
<dbReference type="AlphaFoldDB" id="A0A2U1V0I1"/>
<dbReference type="Gene3D" id="3.20.20.60">
    <property type="entry name" value="Phosphoenolpyruvate-binding domains"/>
    <property type="match status" value="1"/>
</dbReference>
<comment type="function">
    <text evidence="3">The phosphoenolpyruvate-dependent sugar phosphotransferase system (sugar PTS), a major carbohydrate active transport system, catalyzes the phosphorylation of incoming sugar substrates concomitantly with their translocation across the cell membrane. The enzyme II FruAB PTS system is involved in fructose transport.</text>
</comment>
<dbReference type="PROSITE" id="PS00589">
    <property type="entry name" value="PTS_HPR_SER"/>
    <property type="match status" value="1"/>
</dbReference>
<comment type="subcellular location">
    <subcellularLocation>
        <location evidence="4">Cytoplasm</location>
    </subcellularLocation>
</comment>
<dbReference type="InterPro" id="IPR036637">
    <property type="entry name" value="Phosphohistidine_dom_sf"/>
</dbReference>
<dbReference type="PANTHER" id="PTHR46244">
    <property type="entry name" value="PHOSPHOENOLPYRUVATE-PROTEIN PHOSPHOTRANSFERASE"/>
    <property type="match status" value="1"/>
</dbReference>
<dbReference type="Proteomes" id="UP000245048">
    <property type="component" value="Unassembled WGS sequence"/>
</dbReference>
<dbReference type="Pfam" id="PF05524">
    <property type="entry name" value="PEP-utilisers_N"/>
    <property type="match status" value="1"/>
</dbReference>
<dbReference type="InterPro" id="IPR008279">
    <property type="entry name" value="PEP-util_enz_mobile_dom"/>
</dbReference>
<evidence type="ECO:0000256" key="3">
    <source>
        <dbReference type="ARBA" id="ARBA00003136"/>
    </source>
</evidence>
<evidence type="ECO:0000256" key="17">
    <source>
        <dbReference type="SAM" id="MobiDB-lite"/>
    </source>
</evidence>
<keyword evidence="12 20" id="KW-0808">Transferase</keyword>
<comment type="caution">
    <text evidence="20">The sequence shown here is derived from an EMBL/GenBank/DDBJ whole genome shotgun (WGS) entry which is preliminary data.</text>
</comment>
<feature type="domain" description="PTS EIIA type-2" evidence="18">
    <location>
        <begin position="1"/>
        <end position="141"/>
    </location>
</feature>
<feature type="compositionally biased region" description="Low complexity" evidence="17">
    <location>
        <begin position="146"/>
        <end position="163"/>
    </location>
</feature>
<comment type="catalytic activity">
    <reaction evidence="1">
        <text>L-histidyl-[protein] + phosphoenolpyruvate = N(pros)-phospho-L-histidyl-[protein] + pyruvate</text>
        <dbReference type="Rhea" id="RHEA:23880"/>
        <dbReference type="Rhea" id="RHEA-COMP:9745"/>
        <dbReference type="Rhea" id="RHEA-COMP:9746"/>
        <dbReference type="ChEBI" id="CHEBI:15361"/>
        <dbReference type="ChEBI" id="CHEBI:29979"/>
        <dbReference type="ChEBI" id="CHEBI:58702"/>
        <dbReference type="ChEBI" id="CHEBI:64837"/>
        <dbReference type="EC" id="2.7.3.9"/>
    </reaction>
</comment>
<evidence type="ECO:0000313" key="20">
    <source>
        <dbReference type="EMBL" id="PWC27403.1"/>
    </source>
</evidence>
<keyword evidence="20" id="KW-0670">Pyruvate</keyword>
<dbReference type="Gene3D" id="3.50.30.10">
    <property type="entry name" value="Phosphohistidine domain"/>
    <property type="match status" value="1"/>
</dbReference>
<dbReference type="SUPFAM" id="SSF55594">
    <property type="entry name" value="HPr-like"/>
    <property type="match status" value="1"/>
</dbReference>
<evidence type="ECO:0000256" key="10">
    <source>
        <dbReference type="ARBA" id="ARBA00022553"/>
    </source>
</evidence>
<keyword evidence="16" id="KW-0460">Magnesium</keyword>
<dbReference type="GO" id="GO:0005737">
    <property type="term" value="C:cytoplasm"/>
    <property type="evidence" value="ECO:0007669"/>
    <property type="project" value="UniProtKB-SubCell"/>
</dbReference>
<feature type="region of interest" description="Disordered" evidence="17">
    <location>
        <begin position="146"/>
        <end position="165"/>
    </location>
</feature>
<dbReference type="RefSeq" id="WP_109518397.1">
    <property type="nucleotide sequence ID" value="NZ_PDOA01000015.1"/>
</dbReference>
<dbReference type="InterPro" id="IPR018274">
    <property type="entry name" value="PEP_util_AS"/>
</dbReference>
<dbReference type="InterPro" id="IPR000032">
    <property type="entry name" value="HPr-like"/>
</dbReference>
<dbReference type="InterPro" id="IPR002114">
    <property type="entry name" value="PTS_HPr_Ser_P_site"/>
</dbReference>
<organism evidence="20 21">
    <name type="scientific">Teichococcus aestuarii</name>
    <dbReference type="NCBI Taxonomy" id="568898"/>
    <lineage>
        <taxon>Bacteria</taxon>
        <taxon>Pseudomonadati</taxon>
        <taxon>Pseudomonadota</taxon>
        <taxon>Alphaproteobacteria</taxon>
        <taxon>Acetobacterales</taxon>
        <taxon>Roseomonadaceae</taxon>
        <taxon>Roseomonas</taxon>
    </lineage>
</organism>
<dbReference type="Gene3D" id="1.10.274.10">
    <property type="entry name" value="PtsI, HPr-binding domain"/>
    <property type="match status" value="1"/>
</dbReference>
<dbReference type="PANTHER" id="PTHR46244:SF6">
    <property type="entry name" value="PHOSPHOENOLPYRUVATE-PROTEIN PHOSPHOTRANSFERASE"/>
    <property type="match status" value="1"/>
</dbReference>
<dbReference type="Pfam" id="PF02896">
    <property type="entry name" value="PEP-utilizers_C"/>
    <property type="match status" value="1"/>
</dbReference>
<evidence type="ECO:0000256" key="16">
    <source>
        <dbReference type="ARBA" id="ARBA00022842"/>
    </source>
</evidence>
<dbReference type="GO" id="GO:0009401">
    <property type="term" value="P:phosphoenolpyruvate-dependent sugar phosphotransferase system"/>
    <property type="evidence" value="ECO:0007669"/>
    <property type="project" value="UniProtKB-KW"/>
</dbReference>
<dbReference type="PRINTS" id="PR01736">
    <property type="entry name" value="PHPHTRNFRASE"/>
</dbReference>
<dbReference type="InterPro" id="IPR035895">
    <property type="entry name" value="HPr-like_sf"/>
</dbReference>